<accession>A0A0E2BI53</accession>
<dbReference type="Proteomes" id="UP000006329">
    <property type="component" value="Unassembled WGS sequence"/>
</dbReference>
<dbReference type="InterPro" id="IPR006665">
    <property type="entry name" value="OmpA-like"/>
</dbReference>
<gene>
    <name evidence="4" type="ORF">LEP1GSC179_0435</name>
</gene>
<feature type="coiled-coil region" evidence="2">
    <location>
        <begin position="40"/>
        <end position="210"/>
    </location>
</feature>
<evidence type="ECO:0000259" key="3">
    <source>
        <dbReference type="PROSITE" id="PS51123"/>
    </source>
</evidence>
<dbReference type="GeneID" id="29739573"/>
<keyword evidence="1" id="KW-0472">Membrane</keyword>
<keyword evidence="2" id="KW-0175">Coiled coil</keyword>
<dbReference type="SUPFAM" id="SSF103088">
    <property type="entry name" value="OmpA-like"/>
    <property type="match status" value="1"/>
</dbReference>
<name>A0A0E2BI53_9LEPT</name>
<evidence type="ECO:0000256" key="2">
    <source>
        <dbReference type="SAM" id="Coils"/>
    </source>
</evidence>
<dbReference type="Gene3D" id="3.30.1330.60">
    <property type="entry name" value="OmpA-like domain"/>
    <property type="match status" value="1"/>
</dbReference>
<dbReference type="PROSITE" id="PS51123">
    <property type="entry name" value="OMPA_2"/>
    <property type="match status" value="1"/>
</dbReference>
<comment type="caution">
    <text evidence="4">The sequence shown here is derived from an EMBL/GenBank/DDBJ whole genome shotgun (WGS) entry which is preliminary data.</text>
</comment>
<organism evidence="4 5">
    <name type="scientific">Leptospira santarosai str. MOR084</name>
    <dbReference type="NCBI Taxonomy" id="1049984"/>
    <lineage>
        <taxon>Bacteria</taxon>
        <taxon>Pseudomonadati</taxon>
        <taxon>Spirochaetota</taxon>
        <taxon>Spirochaetia</taxon>
        <taxon>Leptospirales</taxon>
        <taxon>Leptospiraceae</taxon>
        <taxon>Leptospira</taxon>
    </lineage>
</organism>
<evidence type="ECO:0000313" key="5">
    <source>
        <dbReference type="Proteomes" id="UP000006329"/>
    </source>
</evidence>
<dbReference type="InterPro" id="IPR036737">
    <property type="entry name" value="OmpA-like_sf"/>
</dbReference>
<reference evidence="4" key="1">
    <citation type="submission" date="2012-10" db="EMBL/GenBank/DDBJ databases">
        <authorList>
            <person name="Harkins D.M."/>
            <person name="Durkin A.S."/>
            <person name="Brinkac L.M."/>
            <person name="Haft D.H."/>
            <person name="Selengut J.D."/>
            <person name="Sanka R."/>
            <person name="DePew J."/>
            <person name="Purushe J."/>
            <person name="Matthias M.A."/>
            <person name="Vinetz J.M."/>
            <person name="Sutton G.G."/>
            <person name="Nierman W.C."/>
            <person name="Fouts D.E."/>
        </authorList>
    </citation>
    <scope>NUCLEOTIDE SEQUENCE [LARGE SCALE GENOMIC DNA]</scope>
    <source>
        <strain evidence="4">MOR084</strain>
    </source>
</reference>
<proteinExistence type="predicted"/>
<dbReference type="Pfam" id="PF00691">
    <property type="entry name" value="OmpA"/>
    <property type="match status" value="1"/>
</dbReference>
<feature type="domain" description="OmpA-like" evidence="3">
    <location>
        <begin position="219"/>
        <end position="340"/>
    </location>
</feature>
<dbReference type="AlphaFoldDB" id="A0A0E2BI53"/>
<dbReference type="InterPro" id="IPR050330">
    <property type="entry name" value="Bact_OuterMem_StrucFunc"/>
</dbReference>
<keyword evidence="5" id="KW-1185">Reference proteome</keyword>
<evidence type="ECO:0000313" key="4">
    <source>
        <dbReference type="EMBL" id="EKO35013.1"/>
    </source>
</evidence>
<evidence type="ECO:0000256" key="1">
    <source>
        <dbReference type="PROSITE-ProRule" id="PRU00473"/>
    </source>
</evidence>
<sequence length="340" mass="39909">MKSFLKFHFPFFLGLILSINSIFADAFYYPWEYNKVYNEKIALQIELDSLRTRYRNETENSKKERLEFDSKIRSLEELLSREKEFREKDNDLNEEKLKVLENQIAVLKSKSSSKEKELIEDSERQNKKFRDLLNNLKDELEQEKAACQKNIEVLQKEYEKKIANLEARILSSNDEISRLKNLSENQKKELERLSDQANELENKLGDEIKKGQIRLKRFHNRLVINIDDKISFDSGSADLKKQILPALDKIKEILGNYPGNLIIIEGHTDNIPIRTKKFSDNWQLSGERALSVLHYFLESKILDPRNFSLAGYGEFQPIVSNDTPENRALNRRVDIVVVPR</sequence>
<protein>
    <submittedName>
        <fullName evidence="4">OmpA family protein</fullName>
    </submittedName>
</protein>
<dbReference type="CDD" id="cd07185">
    <property type="entry name" value="OmpA_C-like"/>
    <property type="match status" value="1"/>
</dbReference>
<dbReference type="PANTHER" id="PTHR30329">
    <property type="entry name" value="STATOR ELEMENT OF FLAGELLAR MOTOR COMPLEX"/>
    <property type="match status" value="1"/>
</dbReference>
<dbReference type="RefSeq" id="WP_004461362.1">
    <property type="nucleotide sequence ID" value="NZ_AHON02000024.1"/>
</dbReference>
<dbReference type="EMBL" id="AHON02000024">
    <property type="protein sequence ID" value="EKO35013.1"/>
    <property type="molecule type" value="Genomic_DNA"/>
</dbReference>
<dbReference type="PANTHER" id="PTHR30329:SF21">
    <property type="entry name" value="LIPOPROTEIN YIAD-RELATED"/>
    <property type="match status" value="1"/>
</dbReference>
<dbReference type="GO" id="GO:0016020">
    <property type="term" value="C:membrane"/>
    <property type="evidence" value="ECO:0007669"/>
    <property type="project" value="UniProtKB-UniRule"/>
</dbReference>